<keyword evidence="3" id="KW-1185">Reference proteome</keyword>
<feature type="compositionally biased region" description="Basic residues" evidence="1">
    <location>
        <begin position="1"/>
        <end position="12"/>
    </location>
</feature>
<dbReference type="AlphaFoldDB" id="A0A5J9SK84"/>
<accession>A0A5J9SK84</accession>
<dbReference type="EMBL" id="RWGY01000723">
    <property type="protein sequence ID" value="TVT99373.1"/>
    <property type="molecule type" value="Genomic_DNA"/>
</dbReference>
<dbReference type="OrthoDB" id="408631at2759"/>
<evidence type="ECO:0000256" key="1">
    <source>
        <dbReference type="SAM" id="MobiDB-lite"/>
    </source>
</evidence>
<feature type="non-terminal residue" evidence="2">
    <location>
        <position position="1"/>
    </location>
</feature>
<protein>
    <submittedName>
        <fullName evidence="2">Uncharacterized protein</fullName>
    </submittedName>
</protein>
<dbReference type="Gramene" id="TVT99373">
    <property type="protein sequence ID" value="TVT99373"/>
    <property type="gene ID" value="EJB05_55261"/>
</dbReference>
<proteinExistence type="predicted"/>
<sequence length="147" mass="15760">LEGKAKGRKKGQSKTQLQAKASVVQEVPEEEINGKGKDISSSSQQVSKQWQAINSFTELLTGASTDELKVEGSPVVFYGGGFCIGAYALPTFHAACTRLAAGPLSSSRRAPPVGRHRDAAAVPRPGRLRRPWLSELADLDKVYLALL</sequence>
<organism evidence="2 3">
    <name type="scientific">Eragrostis curvula</name>
    <name type="common">weeping love grass</name>
    <dbReference type="NCBI Taxonomy" id="38414"/>
    <lineage>
        <taxon>Eukaryota</taxon>
        <taxon>Viridiplantae</taxon>
        <taxon>Streptophyta</taxon>
        <taxon>Embryophyta</taxon>
        <taxon>Tracheophyta</taxon>
        <taxon>Spermatophyta</taxon>
        <taxon>Magnoliopsida</taxon>
        <taxon>Liliopsida</taxon>
        <taxon>Poales</taxon>
        <taxon>Poaceae</taxon>
        <taxon>PACMAD clade</taxon>
        <taxon>Chloridoideae</taxon>
        <taxon>Eragrostideae</taxon>
        <taxon>Eragrostidinae</taxon>
        <taxon>Eragrostis</taxon>
    </lineage>
</organism>
<reference evidence="2 3" key="1">
    <citation type="journal article" date="2019" name="Sci. Rep.">
        <title>A high-quality genome of Eragrostis curvula grass provides insights into Poaceae evolution and supports new strategies to enhance forage quality.</title>
        <authorList>
            <person name="Carballo J."/>
            <person name="Santos B.A.C.M."/>
            <person name="Zappacosta D."/>
            <person name="Garbus I."/>
            <person name="Selva J.P."/>
            <person name="Gallo C.A."/>
            <person name="Diaz A."/>
            <person name="Albertini E."/>
            <person name="Caccamo M."/>
            <person name="Echenique V."/>
        </authorList>
    </citation>
    <scope>NUCLEOTIDE SEQUENCE [LARGE SCALE GENOMIC DNA]</scope>
    <source>
        <strain evidence="3">cv. Victoria</strain>
        <tissue evidence="2">Leaf</tissue>
    </source>
</reference>
<feature type="region of interest" description="Disordered" evidence="1">
    <location>
        <begin position="1"/>
        <end position="44"/>
    </location>
</feature>
<name>A0A5J9SK84_9POAL</name>
<dbReference type="Proteomes" id="UP000324897">
    <property type="component" value="Unassembled WGS sequence"/>
</dbReference>
<comment type="caution">
    <text evidence="2">The sequence shown here is derived from an EMBL/GenBank/DDBJ whole genome shotgun (WGS) entry which is preliminary data.</text>
</comment>
<gene>
    <name evidence="2" type="ORF">EJB05_55261</name>
</gene>
<evidence type="ECO:0000313" key="3">
    <source>
        <dbReference type="Proteomes" id="UP000324897"/>
    </source>
</evidence>
<evidence type="ECO:0000313" key="2">
    <source>
        <dbReference type="EMBL" id="TVT99373.1"/>
    </source>
</evidence>